<dbReference type="InterPro" id="IPR025857">
    <property type="entry name" value="MacB_PCD"/>
</dbReference>
<proteinExistence type="inferred from homology"/>
<dbReference type="Pfam" id="PF02687">
    <property type="entry name" value="FtsX"/>
    <property type="match status" value="1"/>
</dbReference>
<comment type="subcellular location">
    <subcellularLocation>
        <location evidence="1">Cell membrane</location>
        <topology evidence="1">Multi-pass membrane protein</topology>
    </subcellularLocation>
</comment>
<feature type="transmembrane region" description="Helical" evidence="7">
    <location>
        <begin position="289"/>
        <end position="318"/>
    </location>
</feature>
<keyword evidence="3 7" id="KW-0812">Transmembrane</keyword>
<evidence type="ECO:0000256" key="7">
    <source>
        <dbReference type="SAM" id="Phobius"/>
    </source>
</evidence>
<comment type="similarity">
    <text evidence="6">Belongs to the ABC-4 integral membrane protein family.</text>
</comment>
<evidence type="ECO:0000259" key="8">
    <source>
        <dbReference type="Pfam" id="PF02687"/>
    </source>
</evidence>
<feature type="transmembrane region" description="Helical" evidence="7">
    <location>
        <begin position="339"/>
        <end position="363"/>
    </location>
</feature>
<organism evidence="10 11">
    <name type="scientific">Algisphaera agarilytica</name>
    <dbReference type="NCBI Taxonomy" id="1385975"/>
    <lineage>
        <taxon>Bacteria</taxon>
        <taxon>Pseudomonadati</taxon>
        <taxon>Planctomycetota</taxon>
        <taxon>Phycisphaerae</taxon>
        <taxon>Phycisphaerales</taxon>
        <taxon>Phycisphaeraceae</taxon>
        <taxon>Algisphaera</taxon>
    </lineage>
</organism>
<feature type="domain" description="ABC3 transporter permease C-terminal" evidence="8">
    <location>
        <begin position="300"/>
        <end position="415"/>
    </location>
</feature>
<keyword evidence="11" id="KW-1185">Reference proteome</keyword>
<feature type="transmembrane region" description="Helical" evidence="7">
    <location>
        <begin position="36"/>
        <end position="58"/>
    </location>
</feature>
<feature type="domain" description="MacB-like periplasmic core" evidence="9">
    <location>
        <begin position="34"/>
        <end position="257"/>
    </location>
</feature>
<dbReference type="AlphaFoldDB" id="A0A7X0H4X6"/>
<feature type="transmembrane region" description="Helical" evidence="7">
    <location>
        <begin position="383"/>
        <end position="405"/>
    </location>
</feature>
<keyword evidence="5 7" id="KW-0472">Membrane</keyword>
<dbReference type="InterPro" id="IPR003838">
    <property type="entry name" value="ABC3_permease_C"/>
</dbReference>
<evidence type="ECO:0000256" key="3">
    <source>
        <dbReference type="ARBA" id="ARBA00022692"/>
    </source>
</evidence>
<dbReference type="InterPro" id="IPR050250">
    <property type="entry name" value="Macrolide_Exporter_MacB"/>
</dbReference>
<evidence type="ECO:0000256" key="5">
    <source>
        <dbReference type="ARBA" id="ARBA00023136"/>
    </source>
</evidence>
<dbReference type="PANTHER" id="PTHR30572">
    <property type="entry name" value="MEMBRANE COMPONENT OF TRANSPORTER-RELATED"/>
    <property type="match status" value="1"/>
</dbReference>
<evidence type="ECO:0000256" key="4">
    <source>
        <dbReference type="ARBA" id="ARBA00022989"/>
    </source>
</evidence>
<dbReference type="GO" id="GO:0005886">
    <property type="term" value="C:plasma membrane"/>
    <property type="evidence" value="ECO:0007669"/>
    <property type="project" value="UniProtKB-SubCell"/>
</dbReference>
<dbReference type="Proteomes" id="UP000541810">
    <property type="component" value="Unassembled WGS sequence"/>
</dbReference>
<gene>
    <name evidence="10" type="ORF">HNQ40_000903</name>
</gene>
<dbReference type="GO" id="GO:0022857">
    <property type="term" value="F:transmembrane transporter activity"/>
    <property type="evidence" value="ECO:0007669"/>
    <property type="project" value="TreeGrafter"/>
</dbReference>
<accession>A0A7X0H4X6</accession>
<evidence type="ECO:0000313" key="10">
    <source>
        <dbReference type="EMBL" id="MBB6429097.1"/>
    </source>
</evidence>
<keyword evidence="2" id="KW-1003">Cell membrane</keyword>
<dbReference type="RefSeq" id="WP_184676696.1">
    <property type="nucleotide sequence ID" value="NZ_JACHGY010000001.1"/>
</dbReference>
<evidence type="ECO:0000313" key="11">
    <source>
        <dbReference type="Proteomes" id="UP000541810"/>
    </source>
</evidence>
<dbReference type="Pfam" id="PF12704">
    <property type="entry name" value="MacB_PCD"/>
    <property type="match status" value="1"/>
</dbReference>
<evidence type="ECO:0000259" key="9">
    <source>
        <dbReference type="Pfam" id="PF12704"/>
    </source>
</evidence>
<evidence type="ECO:0000256" key="1">
    <source>
        <dbReference type="ARBA" id="ARBA00004651"/>
    </source>
</evidence>
<evidence type="ECO:0000256" key="6">
    <source>
        <dbReference type="ARBA" id="ARBA00038076"/>
    </source>
</evidence>
<keyword evidence="4 7" id="KW-1133">Transmembrane helix</keyword>
<comment type="caution">
    <text evidence="10">The sequence shown here is derived from an EMBL/GenBank/DDBJ whole genome shotgun (WGS) entry which is preliminary data.</text>
</comment>
<reference evidence="10 11" key="1">
    <citation type="submission" date="2020-08" db="EMBL/GenBank/DDBJ databases">
        <title>Genomic Encyclopedia of Type Strains, Phase IV (KMG-IV): sequencing the most valuable type-strain genomes for metagenomic binning, comparative biology and taxonomic classification.</title>
        <authorList>
            <person name="Goeker M."/>
        </authorList>
    </citation>
    <scope>NUCLEOTIDE SEQUENCE [LARGE SCALE GENOMIC DNA]</scope>
    <source>
        <strain evidence="10 11">DSM 103725</strain>
    </source>
</reference>
<name>A0A7X0H4X6_9BACT</name>
<protein>
    <submittedName>
        <fullName evidence="10">Putative ABC transport system permease protein</fullName>
    </submittedName>
</protein>
<evidence type="ECO:0000256" key="2">
    <source>
        <dbReference type="ARBA" id="ARBA00022475"/>
    </source>
</evidence>
<sequence length="422" mass="45554">MIQHVLLAPLRMLRLTYVSVQMSLGQIWANKLRSLLATLGIVIGIASVVAVIAALAGLKTKVLAEFETFGANKVFVFPDRPDSGPDRNAPFYGRINLEPQQFNGLLEQAPSVADFCRLGEGSSNVDYLDTHLENVSIYGIDFSWHGIHNRWVEKGRTFSVVDQLNARPVCLITTKTRDDLKLPEDPIGESIIMYSQKFRIVGIVEASPAGAAFGGGVVRQEIYVPFPTQIRRDTPWVYAVAVAHSPEVAEEASAEIQVFLRNTRGIAPGDPDNFRMEVLSQAIEQFQSLAAGVTAVAGGIVSISLLVGGVGIMNIMLVSVSERTREIGLRKAVGAKPTALLMQFLIESVTLCTVGGMIGLGVGQLMVEGIQGIPNANLDQAYIPLWAVLLALAFSGGVGVTFGFFPALKAARMDPIEALRHE</sequence>
<dbReference type="EMBL" id="JACHGY010000001">
    <property type="protein sequence ID" value="MBB6429097.1"/>
    <property type="molecule type" value="Genomic_DNA"/>
</dbReference>
<dbReference type="PANTHER" id="PTHR30572:SF4">
    <property type="entry name" value="ABC TRANSPORTER PERMEASE YTRF"/>
    <property type="match status" value="1"/>
</dbReference>